<sequence length="384" mass="42557">MNFAVSFVGYILLLSSGGYSLAALVAQKIFWSRSRRSNFNATCRNPVTILKPLYHEQPHLESCLRSFCTLDYPAYQIIFGVQDPNDPARATAERLRDEYPNRNIRIVVTPHSIGLNPKISNLAGMLTVADHAWLVIADSDIRVDRNYLNHVATLLAVSSIGLVTCLYAGMPSSGWWSRIGALFINDWFTPSVCVAWALRSQAFAFGATLALRRDTLDRIGGFQALANALADDYRLGERVRNLGLDVVLADIPVGTVVSEETFGTLWMHEIRWLRTIRFVNPLGFAFSWITLGLPIILAGAILAGGSPLAWWGLLIALASRLVLHYQSAQKLGVKPESLWLVPVRDCLTLVAWLASLVSRRVVWHGQCLHVQAGDLLDEHPGESK</sequence>
<protein>
    <submittedName>
        <fullName evidence="10">Glycosyl transferase, family 2, hopene-associated, HpnI</fullName>
        <ecNumber evidence="10">2.4.1.-</ecNumber>
    </submittedName>
</protein>
<keyword evidence="6 9" id="KW-0812">Transmembrane</keyword>
<dbReference type="SUPFAM" id="SSF53448">
    <property type="entry name" value="Nucleotide-diphospho-sugar transferases"/>
    <property type="match status" value="1"/>
</dbReference>
<dbReference type="NCBIfam" id="TIGR03472">
    <property type="entry name" value="HpnI"/>
    <property type="match status" value="1"/>
</dbReference>
<evidence type="ECO:0000256" key="7">
    <source>
        <dbReference type="ARBA" id="ARBA00022989"/>
    </source>
</evidence>
<gene>
    <name evidence="10" type="ORF">B1B_11732</name>
</gene>
<evidence type="ECO:0000256" key="8">
    <source>
        <dbReference type="ARBA" id="ARBA00023136"/>
    </source>
</evidence>
<feature type="transmembrane region" description="Helical" evidence="9">
    <location>
        <begin position="278"/>
        <end position="302"/>
    </location>
</feature>
<dbReference type="EC" id="2.4.1.-" evidence="10"/>
<dbReference type="InterPro" id="IPR029044">
    <property type="entry name" value="Nucleotide-diphossugar_trans"/>
</dbReference>
<evidence type="ECO:0000256" key="5">
    <source>
        <dbReference type="ARBA" id="ARBA00022679"/>
    </source>
</evidence>
<reference evidence="10" key="2">
    <citation type="journal article" date="2014" name="ISME J.">
        <title>Microbial stratification in low pH oxic and suboxic macroscopic growths along an acid mine drainage.</title>
        <authorList>
            <person name="Mendez-Garcia C."/>
            <person name="Mesa V."/>
            <person name="Sprenger R.R."/>
            <person name="Richter M."/>
            <person name="Diez M.S."/>
            <person name="Solano J."/>
            <person name="Bargiela R."/>
            <person name="Golyshina O.V."/>
            <person name="Manteca A."/>
            <person name="Ramos J.L."/>
            <person name="Gallego J.R."/>
            <person name="Llorente I."/>
            <person name="Martins Dos Santos V.A."/>
            <person name="Jensen O.N."/>
            <person name="Pelaez A.I."/>
            <person name="Sanchez J."/>
            <person name="Ferrer M."/>
        </authorList>
    </citation>
    <scope>NUCLEOTIDE SEQUENCE</scope>
</reference>
<evidence type="ECO:0000313" key="10">
    <source>
        <dbReference type="EMBL" id="EQD49256.1"/>
    </source>
</evidence>
<evidence type="ECO:0000256" key="3">
    <source>
        <dbReference type="ARBA" id="ARBA00004991"/>
    </source>
</evidence>
<dbReference type="CDD" id="cd02520">
    <property type="entry name" value="Glucosylceramide_synthase"/>
    <property type="match status" value="1"/>
</dbReference>
<accession>T0ZLN1</accession>
<dbReference type="Pfam" id="PF13506">
    <property type="entry name" value="Glyco_transf_21"/>
    <property type="match status" value="1"/>
</dbReference>
<dbReference type="GO" id="GO:0016020">
    <property type="term" value="C:membrane"/>
    <property type="evidence" value="ECO:0007669"/>
    <property type="project" value="UniProtKB-SubCell"/>
</dbReference>
<dbReference type="InterPro" id="IPR017835">
    <property type="entry name" value="Hopen-assoc_HpnI"/>
</dbReference>
<comment type="pathway">
    <text evidence="2">Lipid metabolism; sphingolipid metabolism.</text>
</comment>
<feature type="transmembrane region" description="Helical" evidence="9">
    <location>
        <begin position="308"/>
        <end position="325"/>
    </location>
</feature>
<keyword evidence="7 9" id="KW-1133">Transmembrane helix</keyword>
<dbReference type="PANTHER" id="PTHR12726">
    <property type="entry name" value="CERAMIDE GLUCOSYLTRANSFERASE"/>
    <property type="match status" value="1"/>
</dbReference>
<keyword evidence="8 9" id="KW-0472">Membrane</keyword>
<comment type="subcellular location">
    <subcellularLocation>
        <location evidence="1">Membrane</location>
        <topology evidence="1">Multi-pass membrane protein</topology>
    </subcellularLocation>
</comment>
<dbReference type="GO" id="GO:0008120">
    <property type="term" value="F:ceramide glucosyltransferase activity"/>
    <property type="evidence" value="ECO:0007669"/>
    <property type="project" value="TreeGrafter"/>
</dbReference>
<dbReference type="Gene3D" id="3.90.550.10">
    <property type="entry name" value="Spore Coat Polysaccharide Biosynthesis Protein SpsA, Chain A"/>
    <property type="match status" value="1"/>
</dbReference>
<dbReference type="InterPro" id="IPR025993">
    <property type="entry name" value="Ceramide_glucosylTrfase"/>
</dbReference>
<comment type="pathway">
    <text evidence="3">Sphingolipid metabolism.</text>
</comment>
<dbReference type="AlphaFoldDB" id="T0ZLN1"/>
<proteinExistence type="predicted"/>
<dbReference type="GO" id="GO:0006679">
    <property type="term" value="P:glucosylceramide biosynthetic process"/>
    <property type="evidence" value="ECO:0007669"/>
    <property type="project" value="TreeGrafter"/>
</dbReference>
<evidence type="ECO:0000256" key="2">
    <source>
        <dbReference type="ARBA" id="ARBA00004760"/>
    </source>
</evidence>
<dbReference type="PANTHER" id="PTHR12726:SF0">
    <property type="entry name" value="CERAMIDE GLUCOSYLTRANSFERASE"/>
    <property type="match status" value="1"/>
</dbReference>
<comment type="caution">
    <text evidence="10">The sequence shown here is derived from an EMBL/GenBank/DDBJ whole genome shotgun (WGS) entry which is preliminary data.</text>
</comment>
<reference evidence="10" key="1">
    <citation type="submission" date="2013-08" db="EMBL/GenBank/DDBJ databases">
        <authorList>
            <person name="Mendez C."/>
            <person name="Richter M."/>
            <person name="Ferrer M."/>
            <person name="Sanchez J."/>
        </authorList>
    </citation>
    <scope>NUCLEOTIDE SEQUENCE</scope>
</reference>
<organism evidence="10">
    <name type="scientific">mine drainage metagenome</name>
    <dbReference type="NCBI Taxonomy" id="410659"/>
    <lineage>
        <taxon>unclassified sequences</taxon>
        <taxon>metagenomes</taxon>
        <taxon>ecological metagenomes</taxon>
    </lineage>
</organism>
<evidence type="ECO:0000256" key="9">
    <source>
        <dbReference type="SAM" id="Phobius"/>
    </source>
</evidence>
<dbReference type="EMBL" id="AUZY01007650">
    <property type="protein sequence ID" value="EQD49256.1"/>
    <property type="molecule type" value="Genomic_DNA"/>
</dbReference>
<keyword evidence="4 10" id="KW-0328">Glycosyltransferase</keyword>
<evidence type="ECO:0000256" key="6">
    <source>
        <dbReference type="ARBA" id="ARBA00022692"/>
    </source>
</evidence>
<evidence type="ECO:0000256" key="4">
    <source>
        <dbReference type="ARBA" id="ARBA00022676"/>
    </source>
</evidence>
<evidence type="ECO:0000256" key="1">
    <source>
        <dbReference type="ARBA" id="ARBA00004141"/>
    </source>
</evidence>
<feature type="transmembrane region" description="Helical" evidence="9">
    <location>
        <begin position="147"/>
        <end position="169"/>
    </location>
</feature>
<name>T0ZLN1_9ZZZZ</name>
<keyword evidence="5 10" id="KW-0808">Transferase</keyword>